<comment type="caution">
    <text evidence="2">The sequence shown here is derived from an EMBL/GenBank/DDBJ whole genome shotgun (WGS) entry which is preliminary data.</text>
</comment>
<evidence type="ECO:0000259" key="1">
    <source>
        <dbReference type="Pfam" id="PF04230"/>
    </source>
</evidence>
<name>A0A202E4H9_9EURY</name>
<gene>
    <name evidence="2" type="ORF">B2G88_17150</name>
</gene>
<protein>
    <recommendedName>
        <fullName evidence="1">Polysaccharide pyruvyl transferase domain-containing protein</fullName>
    </recommendedName>
</protein>
<dbReference type="Pfam" id="PF04230">
    <property type="entry name" value="PS_pyruv_trans"/>
    <property type="match status" value="1"/>
</dbReference>
<dbReference type="OrthoDB" id="315911at2157"/>
<dbReference type="AlphaFoldDB" id="A0A202E4H9"/>
<reference evidence="2 3" key="1">
    <citation type="submission" date="2017-02" db="EMBL/GenBank/DDBJ databases">
        <title>Natronthermophilus aegyptiacus gen. nov.,sp. nov., an aerobic, extremely halophilic alkalithermophilic archaeon isolated from the athalassohaline Wadi An Natrun, Egypt.</title>
        <authorList>
            <person name="Zhao B."/>
        </authorList>
    </citation>
    <scope>NUCLEOTIDE SEQUENCE [LARGE SCALE GENOMIC DNA]</scope>
    <source>
        <strain evidence="2 3">CGMCC 1.3597</strain>
    </source>
</reference>
<proteinExistence type="predicted"/>
<organism evidence="2 3">
    <name type="scientific">Natronolimnobius baerhuensis</name>
    <dbReference type="NCBI Taxonomy" id="253108"/>
    <lineage>
        <taxon>Archaea</taxon>
        <taxon>Methanobacteriati</taxon>
        <taxon>Methanobacteriota</taxon>
        <taxon>Stenosarchaea group</taxon>
        <taxon>Halobacteria</taxon>
        <taxon>Halobacteriales</taxon>
        <taxon>Natrialbaceae</taxon>
        <taxon>Natronolimnobius</taxon>
    </lineage>
</organism>
<dbReference type="RefSeq" id="WP_054862375.1">
    <property type="nucleotide sequence ID" value="NZ_MWPH01000004.1"/>
</dbReference>
<evidence type="ECO:0000313" key="2">
    <source>
        <dbReference type="EMBL" id="OVE83137.1"/>
    </source>
</evidence>
<dbReference type="Proteomes" id="UP000196084">
    <property type="component" value="Unassembled WGS sequence"/>
</dbReference>
<sequence length="351" mass="40152">MKYTLFHGAKKNVGDYLIRNRAKKLLFEYTDLEEADLLELEMVRKDISEEELLRVQETDAVIIAGGPAYASGNFASIYPSLNDVLDEGVPVYPLGPGWKGTDEDSYEFTSESLELLERIHERIEFSGVRDLPTKRVLEKHGIANVKLVGCPAWYDLESLGKPFEKPSTIDSIAISTAVPRSRYYRKQFRYLLRRVSEEFPDADLYCSFHRGISYDDHTPFIRSLHLRRFKYEADKRGYTVINPAYEPEKLGQYRDIDLHIGYRVHGHISFLAIRHPSYLFQVDGRGTGVSESLSAPSDIATFDRGSYQGPVEEILDNINDDLNDGFDSFDHVANAIDKTHDEMERLIKTLP</sequence>
<evidence type="ECO:0000313" key="3">
    <source>
        <dbReference type="Proteomes" id="UP000196084"/>
    </source>
</evidence>
<dbReference type="InterPro" id="IPR007345">
    <property type="entry name" value="Polysacch_pyruvyl_Trfase"/>
</dbReference>
<accession>A0A202E4H9</accession>
<feature type="domain" description="Polysaccharide pyruvyl transferase" evidence="1">
    <location>
        <begin position="12"/>
        <end position="280"/>
    </location>
</feature>
<keyword evidence="3" id="KW-1185">Reference proteome</keyword>
<dbReference type="EMBL" id="MWPH01000004">
    <property type="protein sequence ID" value="OVE83137.1"/>
    <property type="molecule type" value="Genomic_DNA"/>
</dbReference>